<dbReference type="SUPFAM" id="SSF52540">
    <property type="entry name" value="P-loop containing nucleoside triphosphate hydrolases"/>
    <property type="match status" value="2"/>
</dbReference>
<dbReference type="PANTHER" id="PTHR11059">
    <property type="entry name" value="DNA REPAIR PROTEIN RECN"/>
    <property type="match status" value="1"/>
</dbReference>
<dbReference type="EMBL" id="JBHUMA010000003">
    <property type="protein sequence ID" value="MFD2597412.1"/>
    <property type="molecule type" value="Genomic_DNA"/>
</dbReference>
<evidence type="ECO:0000256" key="2">
    <source>
        <dbReference type="ARBA" id="ARBA00009441"/>
    </source>
</evidence>
<evidence type="ECO:0000256" key="7">
    <source>
        <dbReference type="ARBA" id="ARBA00023204"/>
    </source>
</evidence>
<accession>A0ABW5NHP6</accession>
<keyword evidence="5 9" id="KW-0227">DNA damage</keyword>
<evidence type="ECO:0000256" key="10">
    <source>
        <dbReference type="SAM" id="Coils"/>
    </source>
</evidence>
<evidence type="ECO:0000313" key="12">
    <source>
        <dbReference type="EMBL" id="MFD2597412.1"/>
    </source>
</evidence>
<keyword evidence="7 9" id="KW-0234">DNA repair</keyword>
<dbReference type="CDD" id="cd03241">
    <property type="entry name" value="ABC_RecN"/>
    <property type="match status" value="2"/>
</dbReference>
<evidence type="ECO:0000256" key="4">
    <source>
        <dbReference type="ARBA" id="ARBA00022741"/>
    </source>
</evidence>
<proteinExistence type="inferred from homology"/>
<organism evidence="12 13">
    <name type="scientific">Sphingobacterium corticis</name>
    <dbReference type="NCBI Taxonomy" id="1812823"/>
    <lineage>
        <taxon>Bacteria</taxon>
        <taxon>Pseudomonadati</taxon>
        <taxon>Bacteroidota</taxon>
        <taxon>Sphingobacteriia</taxon>
        <taxon>Sphingobacteriales</taxon>
        <taxon>Sphingobacteriaceae</taxon>
        <taxon>Sphingobacterium</taxon>
    </lineage>
</organism>
<evidence type="ECO:0000256" key="3">
    <source>
        <dbReference type="ARBA" id="ARBA00021315"/>
    </source>
</evidence>
<evidence type="ECO:0000259" key="11">
    <source>
        <dbReference type="Pfam" id="PF02463"/>
    </source>
</evidence>
<dbReference type="PIRSF" id="PIRSF003128">
    <property type="entry name" value="RecN"/>
    <property type="match status" value="1"/>
</dbReference>
<evidence type="ECO:0000256" key="1">
    <source>
        <dbReference type="ARBA" id="ARBA00003618"/>
    </source>
</evidence>
<feature type="coiled-coil region" evidence="10">
    <location>
        <begin position="318"/>
        <end position="355"/>
    </location>
</feature>
<dbReference type="Pfam" id="PF02463">
    <property type="entry name" value="SMC_N"/>
    <property type="match status" value="1"/>
</dbReference>
<feature type="domain" description="RecF/RecN/SMC N-terminal" evidence="11">
    <location>
        <begin position="2"/>
        <end position="509"/>
    </location>
</feature>
<feature type="coiled-coil region" evidence="10">
    <location>
        <begin position="192"/>
        <end position="236"/>
    </location>
</feature>
<name>A0ABW5NHP6_9SPHI</name>
<keyword evidence="10" id="KW-0175">Coiled coil</keyword>
<dbReference type="Proteomes" id="UP001597393">
    <property type="component" value="Unassembled WGS sequence"/>
</dbReference>
<reference evidence="13" key="1">
    <citation type="journal article" date="2019" name="Int. J. Syst. Evol. Microbiol.">
        <title>The Global Catalogue of Microorganisms (GCM) 10K type strain sequencing project: providing services to taxonomists for standard genome sequencing and annotation.</title>
        <authorList>
            <consortium name="The Broad Institute Genomics Platform"/>
            <consortium name="The Broad Institute Genome Sequencing Center for Infectious Disease"/>
            <person name="Wu L."/>
            <person name="Ma J."/>
        </authorList>
    </citation>
    <scope>NUCLEOTIDE SEQUENCE [LARGE SCALE GENOMIC DNA]</scope>
    <source>
        <strain evidence="13">KCTC 42248</strain>
    </source>
</reference>
<evidence type="ECO:0000256" key="9">
    <source>
        <dbReference type="PIRNR" id="PIRNR003128"/>
    </source>
</evidence>
<dbReference type="InterPro" id="IPR003395">
    <property type="entry name" value="RecF/RecN/SMC_N"/>
</dbReference>
<keyword evidence="13" id="KW-1185">Reference proteome</keyword>
<comment type="similarity">
    <text evidence="2 9">Belongs to the RecN family.</text>
</comment>
<dbReference type="InterPro" id="IPR004604">
    <property type="entry name" value="DNA_recomb/repair_RecN"/>
</dbReference>
<evidence type="ECO:0000256" key="8">
    <source>
        <dbReference type="ARBA" id="ARBA00033408"/>
    </source>
</evidence>
<sequence>MLRKLLIRNYALIDSLDIDFDEKLNIITGETGAGKSIIMGALGLILGNRVEGKYVFNEGSKCIIEGYFDVRNYALKDLFDEQDLDYEAETIIRREVSSEGKSRAFVNDSPVTLQVLKALSERLIDIHSQQATNQINTEDFQFLVLDSVANNAATNADYTKKLKAYKGNVSALRELEERIAQSNAEADYNQFVVNELESAQLIENEVEDLESEQRQLENAEDIKRGLLNAVQSLEEGEQNALQSLKESLSEIQRIASYMTGGDDLLARLDSSIIELKDISAELATQEQTVSVDEERLAFVSERLSTLYNLVQKYRVADVEALIGLRNELSEKIQSLTNQEAEVLALKKLVETSESEVQKAAQKLSDSRTKIVPQIKKEIEKTLLKVGMPNAVLEIELIKDQPFNAYGTDKVSFLFSANKGQSPQAIHKVASGGELSRVMLAVKSLVARSSALPTIIFDEIDTGISGEVALQVGEVMQSLANHMQVVAITHLPQIASKGERHFKVYKEDQAERTLSRIEALNQDERVLEVAKMLSGSKPGDAALQHARELIQGE</sequence>
<dbReference type="InterPro" id="IPR027417">
    <property type="entry name" value="P-loop_NTPase"/>
</dbReference>
<keyword evidence="4" id="KW-0547">Nucleotide-binding</keyword>
<gene>
    <name evidence="12" type="primary">recN</name>
    <name evidence="12" type="ORF">ACFSQ3_00495</name>
</gene>
<evidence type="ECO:0000256" key="5">
    <source>
        <dbReference type="ARBA" id="ARBA00022763"/>
    </source>
</evidence>
<evidence type="ECO:0000256" key="6">
    <source>
        <dbReference type="ARBA" id="ARBA00022840"/>
    </source>
</evidence>
<protein>
    <recommendedName>
        <fullName evidence="3 9">DNA repair protein RecN</fullName>
    </recommendedName>
    <alternativeName>
        <fullName evidence="8 9">Recombination protein N</fullName>
    </alternativeName>
</protein>
<dbReference type="Gene3D" id="3.40.50.300">
    <property type="entry name" value="P-loop containing nucleotide triphosphate hydrolases"/>
    <property type="match status" value="2"/>
</dbReference>
<comment type="caution">
    <text evidence="12">The sequence shown here is derived from an EMBL/GenBank/DDBJ whole genome shotgun (WGS) entry which is preliminary data.</text>
</comment>
<dbReference type="NCBIfam" id="TIGR00634">
    <property type="entry name" value="recN"/>
    <property type="match status" value="1"/>
</dbReference>
<evidence type="ECO:0000313" key="13">
    <source>
        <dbReference type="Proteomes" id="UP001597393"/>
    </source>
</evidence>
<keyword evidence="6" id="KW-0067">ATP-binding</keyword>
<comment type="function">
    <text evidence="1 9">May be involved in recombinational repair of damaged DNA.</text>
</comment>
<dbReference type="PANTHER" id="PTHR11059:SF0">
    <property type="entry name" value="DNA REPAIR PROTEIN RECN"/>
    <property type="match status" value="1"/>
</dbReference>
<dbReference type="RefSeq" id="WP_380866558.1">
    <property type="nucleotide sequence ID" value="NZ_JBHUMA010000003.1"/>
</dbReference>